<dbReference type="EMBL" id="CP107246">
    <property type="protein sequence ID" value="WIM05634.1"/>
    <property type="molecule type" value="Genomic_DNA"/>
</dbReference>
<accession>A0AA49FKF8</accession>
<dbReference type="InterPro" id="IPR052340">
    <property type="entry name" value="RNase_Y/CdgJ"/>
</dbReference>
<name>A0AA49FKF8_9PROT</name>
<evidence type="ECO:0000259" key="1">
    <source>
        <dbReference type="PROSITE" id="PS51833"/>
    </source>
</evidence>
<protein>
    <submittedName>
        <fullName evidence="2">HDOD domain-containing protein</fullName>
    </submittedName>
</protein>
<dbReference type="Pfam" id="PF08668">
    <property type="entry name" value="HDOD"/>
    <property type="match status" value="1"/>
</dbReference>
<reference evidence="2" key="1">
    <citation type="journal article" date="2023" name="Nat. Microbiol.">
        <title>Enrichment and characterization of a nitric oxide-reducing microbial community in a continuous bioreactor.</title>
        <authorList>
            <person name="Garrido-Amador P."/>
            <person name="Stortenbeker N."/>
            <person name="Wessels H.J.C.T."/>
            <person name="Speth D.R."/>
            <person name="Garcia-Heredia I."/>
            <person name="Kartal B."/>
        </authorList>
    </citation>
    <scope>NUCLEOTIDE SEQUENCE</scope>
    <source>
        <strain evidence="2">MAG1</strain>
    </source>
</reference>
<feature type="domain" description="HDOD" evidence="1">
    <location>
        <begin position="11"/>
        <end position="204"/>
    </location>
</feature>
<dbReference type="InterPro" id="IPR013976">
    <property type="entry name" value="HDOD"/>
</dbReference>
<dbReference type="PROSITE" id="PS51833">
    <property type="entry name" value="HDOD"/>
    <property type="match status" value="1"/>
</dbReference>
<dbReference type="PANTHER" id="PTHR33525:SF3">
    <property type="entry name" value="RIBONUCLEASE Y"/>
    <property type="match status" value="1"/>
</dbReference>
<dbReference type="SUPFAM" id="SSF109604">
    <property type="entry name" value="HD-domain/PDEase-like"/>
    <property type="match status" value="1"/>
</dbReference>
<dbReference type="PANTHER" id="PTHR33525">
    <property type="match status" value="1"/>
</dbReference>
<sequence>MKHILDGLGRLPVLPVVVQEVIRSLGDPDVDALALGHRIGKDPVLGARLLRVANSAFYGLSRQVATPHDAIMVMGLGQVRALVLASGLAHALPTHAHGPDRRKHWQRSFRVATSAQALARRSHGAAEPAFTAGMLHNIGELVLDACLPEAYAAARKASLSQGIPLRQAERAALGFDHTEAGAEVARHWKLPDAIEHAIRHCHDPEAAASDGVSACVAMACLLDDHAAAGGEGLPPDLPGALRSALPLDDATLAACIPDAAEADAAASLLLGD</sequence>
<dbReference type="Gene3D" id="1.10.3210.10">
    <property type="entry name" value="Hypothetical protein af1432"/>
    <property type="match status" value="1"/>
</dbReference>
<organism evidence="2">
    <name type="scientific">Candidatus Nitricoxidivorans perseverans</name>
    <dbReference type="NCBI Taxonomy" id="2975601"/>
    <lineage>
        <taxon>Bacteria</taxon>
        <taxon>Pseudomonadati</taxon>
        <taxon>Pseudomonadota</taxon>
        <taxon>Betaproteobacteria</taxon>
        <taxon>Nitrosomonadales</taxon>
        <taxon>Sterolibacteriaceae</taxon>
        <taxon>Candidatus Nitricoxidivorans</taxon>
    </lineage>
</organism>
<dbReference type="AlphaFoldDB" id="A0AA49FKF8"/>
<proteinExistence type="predicted"/>
<evidence type="ECO:0000313" key="2">
    <source>
        <dbReference type="EMBL" id="WIM05634.1"/>
    </source>
</evidence>
<dbReference type="Proteomes" id="UP001234916">
    <property type="component" value="Chromosome"/>
</dbReference>
<gene>
    <name evidence="2" type="ORF">OHM77_13310</name>
</gene>
<dbReference type="KEGG" id="npv:OHM77_13310"/>